<evidence type="ECO:0000256" key="4">
    <source>
        <dbReference type="ARBA" id="ARBA00022676"/>
    </source>
</evidence>
<keyword evidence="8 13" id="KW-0472">Membrane</keyword>
<feature type="signal peptide" evidence="14">
    <location>
        <begin position="1"/>
        <end position="20"/>
    </location>
</feature>
<keyword evidence="17" id="KW-1185">Reference proteome</keyword>
<proteinExistence type="inferred from homology"/>
<evidence type="ECO:0000256" key="2">
    <source>
        <dbReference type="ARBA" id="ARBA00004370"/>
    </source>
</evidence>
<keyword evidence="7 16" id="KW-0378">Hydrolase</keyword>
<dbReference type="GO" id="GO:0016757">
    <property type="term" value="F:glycosyltransferase activity"/>
    <property type="evidence" value="ECO:0007669"/>
    <property type="project" value="UniProtKB-KW"/>
</dbReference>
<keyword evidence="6 14" id="KW-0732">Signal</keyword>
<dbReference type="SUPFAM" id="SSF49899">
    <property type="entry name" value="Concanavalin A-like lectins/glucanases"/>
    <property type="match status" value="1"/>
</dbReference>
<dbReference type="EMBL" id="MU003776">
    <property type="protein sequence ID" value="KAF2723428.1"/>
    <property type="molecule type" value="Genomic_DNA"/>
</dbReference>
<dbReference type="Pfam" id="PF00722">
    <property type="entry name" value="Glyco_hydro_16"/>
    <property type="match status" value="1"/>
</dbReference>
<evidence type="ECO:0000256" key="8">
    <source>
        <dbReference type="ARBA" id="ARBA00023136"/>
    </source>
</evidence>
<keyword evidence="4" id="KW-0328">Glycosyltransferase</keyword>
<evidence type="ECO:0000313" key="17">
    <source>
        <dbReference type="Proteomes" id="UP000799441"/>
    </source>
</evidence>
<keyword evidence="9" id="KW-0325">Glycoprotein</keyword>
<feature type="transmembrane region" description="Helical" evidence="13">
    <location>
        <begin position="301"/>
        <end position="323"/>
    </location>
</feature>
<organism evidence="16 17">
    <name type="scientific">Polychaeton citri CBS 116435</name>
    <dbReference type="NCBI Taxonomy" id="1314669"/>
    <lineage>
        <taxon>Eukaryota</taxon>
        <taxon>Fungi</taxon>
        <taxon>Dikarya</taxon>
        <taxon>Ascomycota</taxon>
        <taxon>Pezizomycotina</taxon>
        <taxon>Dothideomycetes</taxon>
        <taxon>Dothideomycetidae</taxon>
        <taxon>Capnodiales</taxon>
        <taxon>Capnodiaceae</taxon>
        <taxon>Polychaeton</taxon>
    </lineage>
</organism>
<evidence type="ECO:0000313" key="16">
    <source>
        <dbReference type="EMBL" id="KAF2723428.1"/>
    </source>
</evidence>
<dbReference type="Gene3D" id="2.60.120.200">
    <property type="match status" value="1"/>
</dbReference>
<reference evidence="16" key="1">
    <citation type="journal article" date="2020" name="Stud. Mycol.">
        <title>101 Dothideomycetes genomes: a test case for predicting lifestyles and emergence of pathogens.</title>
        <authorList>
            <person name="Haridas S."/>
            <person name="Albert R."/>
            <person name="Binder M."/>
            <person name="Bloem J."/>
            <person name="Labutti K."/>
            <person name="Salamov A."/>
            <person name="Andreopoulos B."/>
            <person name="Baker S."/>
            <person name="Barry K."/>
            <person name="Bills G."/>
            <person name="Bluhm B."/>
            <person name="Cannon C."/>
            <person name="Castanera R."/>
            <person name="Culley D."/>
            <person name="Daum C."/>
            <person name="Ezra D."/>
            <person name="Gonzalez J."/>
            <person name="Henrissat B."/>
            <person name="Kuo A."/>
            <person name="Liang C."/>
            <person name="Lipzen A."/>
            <person name="Lutzoni F."/>
            <person name="Magnuson J."/>
            <person name="Mondo S."/>
            <person name="Nolan M."/>
            <person name="Ohm R."/>
            <person name="Pangilinan J."/>
            <person name="Park H.-J."/>
            <person name="Ramirez L."/>
            <person name="Alfaro M."/>
            <person name="Sun H."/>
            <person name="Tritt A."/>
            <person name="Yoshinaga Y."/>
            <person name="Zwiers L.-H."/>
            <person name="Turgeon B."/>
            <person name="Goodwin S."/>
            <person name="Spatafora J."/>
            <person name="Crous P."/>
            <person name="Grigoriev I."/>
        </authorList>
    </citation>
    <scope>NUCLEOTIDE SEQUENCE</scope>
    <source>
        <strain evidence="16">CBS 116435</strain>
    </source>
</reference>
<evidence type="ECO:0000256" key="6">
    <source>
        <dbReference type="ARBA" id="ARBA00022729"/>
    </source>
</evidence>
<keyword evidence="13" id="KW-1133">Transmembrane helix</keyword>
<keyword evidence="10" id="KW-0326">Glycosidase</keyword>
<name>A0A9P4QCZ6_9PEZI</name>
<evidence type="ECO:0000256" key="1">
    <source>
        <dbReference type="ARBA" id="ARBA00000822"/>
    </source>
</evidence>
<comment type="catalytic activity">
    <reaction evidence="1">
        <text>Random endo-hydrolysis of N-acetyl-beta-D-glucosaminide (1-&gt;4)-beta-linkages in chitin and chitodextrins.</text>
        <dbReference type="EC" id="3.2.1.14"/>
    </reaction>
</comment>
<evidence type="ECO:0000256" key="5">
    <source>
        <dbReference type="ARBA" id="ARBA00022679"/>
    </source>
</evidence>
<evidence type="ECO:0000256" key="10">
    <source>
        <dbReference type="ARBA" id="ARBA00023295"/>
    </source>
</evidence>
<comment type="caution">
    <text evidence="16">The sequence shown here is derived from an EMBL/GenBank/DDBJ whole genome shotgun (WGS) entry which is preliminary data.</text>
</comment>
<evidence type="ECO:0000256" key="13">
    <source>
        <dbReference type="SAM" id="Phobius"/>
    </source>
</evidence>
<dbReference type="GO" id="GO:0016020">
    <property type="term" value="C:membrane"/>
    <property type="evidence" value="ECO:0007669"/>
    <property type="project" value="UniProtKB-SubCell"/>
</dbReference>
<keyword evidence="13" id="KW-0812">Transmembrane</keyword>
<dbReference type="InterPro" id="IPR000757">
    <property type="entry name" value="Beta-glucanase-like"/>
</dbReference>
<comment type="subcellular location">
    <subcellularLocation>
        <location evidence="2">Membrane</location>
    </subcellularLocation>
</comment>
<dbReference type="GO" id="GO:0005975">
    <property type="term" value="P:carbohydrate metabolic process"/>
    <property type="evidence" value="ECO:0007669"/>
    <property type="project" value="InterPro"/>
</dbReference>
<evidence type="ECO:0000256" key="14">
    <source>
        <dbReference type="SAM" id="SignalP"/>
    </source>
</evidence>
<evidence type="ECO:0000256" key="9">
    <source>
        <dbReference type="ARBA" id="ARBA00023180"/>
    </source>
</evidence>
<accession>A0A9P4QCZ6</accession>
<dbReference type="GO" id="GO:0031505">
    <property type="term" value="P:fungal-type cell wall organization"/>
    <property type="evidence" value="ECO:0007669"/>
    <property type="project" value="TreeGrafter"/>
</dbReference>
<evidence type="ECO:0000256" key="7">
    <source>
        <dbReference type="ARBA" id="ARBA00022801"/>
    </source>
</evidence>
<gene>
    <name evidence="16" type="ORF">K431DRAFT_21922</name>
</gene>
<evidence type="ECO:0000256" key="3">
    <source>
        <dbReference type="ARBA" id="ARBA00012729"/>
    </source>
</evidence>
<dbReference type="AlphaFoldDB" id="A0A9P4QCZ6"/>
<dbReference type="OrthoDB" id="4781at2759"/>
<dbReference type="EC" id="3.2.1.14" evidence="3"/>
<dbReference type="GO" id="GO:0008843">
    <property type="term" value="F:endochitinase activity"/>
    <property type="evidence" value="ECO:0007669"/>
    <property type="project" value="UniProtKB-EC"/>
</dbReference>
<comment type="similarity">
    <text evidence="12">Belongs to the glycosyl hydrolase 16 family. CRH1 subfamily.</text>
</comment>
<dbReference type="PANTHER" id="PTHR10963">
    <property type="entry name" value="GLYCOSYL HYDROLASE-RELATED"/>
    <property type="match status" value="1"/>
</dbReference>
<protein>
    <recommendedName>
        <fullName evidence="3">chitinase</fullName>
        <ecNumber evidence="3">3.2.1.14</ecNumber>
    </recommendedName>
</protein>
<keyword evidence="11" id="KW-0961">Cell wall biogenesis/degradation</keyword>
<dbReference type="InterPro" id="IPR050546">
    <property type="entry name" value="Glycosyl_Hydrlase_16"/>
</dbReference>
<sequence length="378" mass="41950">MKYSTFFAASALLVSHTVTAQTYTDCNPLNSTCPANPALGTTFEDVYNSSQVELNPNFYNISAGKTLMQFSDDGMDMQIIKSGDSVTASTSFYIFWGQVEIIMKAAQGAGIISTMILISQDLDEWDWEIIGNNNTHVSTNYYGHGNRTQNFAEYIPVTNPQDEFHNYTINYQREQTQFMLDGQVVRTIPYAPSGQYPQTPCTVRFGIWAAGDPNFNPPGTVTWAGGETHYNDGPFVATVKSIKVVDGSLNSSSYVYGDETGGYESIKINAGESSAYQTLHKDSKLDRAQQHWHALSTGAKIGIAVGFSSAFGIAFIAFLFYCIKQRREGKQERIAADKEWEAEKNEMMAYRQRMSKGGFAVSHLPIGSHYDLPEGQRL</sequence>
<dbReference type="PROSITE" id="PS51762">
    <property type="entry name" value="GH16_2"/>
    <property type="match status" value="1"/>
</dbReference>
<dbReference type="GO" id="GO:0009277">
    <property type="term" value="C:fungal-type cell wall"/>
    <property type="evidence" value="ECO:0007669"/>
    <property type="project" value="TreeGrafter"/>
</dbReference>
<evidence type="ECO:0000256" key="12">
    <source>
        <dbReference type="ARBA" id="ARBA00038074"/>
    </source>
</evidence>
<evidence type="ECO:0000256" key="11">
    <source>
        <dbReference type="ARBA" id="ARBA00023316"/>
    </source>
</evidence>
<feature type="domain" description="GH16" evidence="15">
    <location>
        <begin position="22"/>
        <end position="232"/>
    </location>
</feature>
<dbReference type="PANTHER" id="PTHR10963:SF27">
    <property type="entry name" value="GLYCOSIDASE-RELATED"/>
    <property type="match status" value="1"/>
</dbReference>
<feature type="chain" id="PRO_5040251150" description="chitinase" evidence="14">
    <location>
        <begin position="21"/>
        <end position="378"/>
    </location>
</feature>
<dbReference type="Proteomes" id="UP000799441">
    <property type="component" value="Unassembled WGS sequence"/>
</dbReference>
<dbReference type="InterPro" id="IPR013320">
    <property type="entry name" value="ConA-like_dom_sf"/>
</dbReference>
<evidence type="ECO:0000259" key="15">
    <source>
        <dbReference type="PROSITE" id="PS51762"/>
    </source>
</evidence>
<keyword evidence="5" id="KW-0808">Transferase</keyword>